<dbReference type="EMBL" id="CP023483">
    <property type="protein sequence ID" value="ATF25026.1"/>
    <property type="molecule type" value="Genomic_DNA"/>
</dbReference>
<proteinExistence type="predicted"/>
<keyword evidence="3" id="KW-1185">Reference proteome</keyword>
<dbReference type="Proteomes" id="UP000243591">
    <property type="component" value="Chromosome"/>
</dbReference>
<dbReference type="OrthoDB" id="1910498at2"/>
<dbReference type="PANTHER" id="PTHR43796:SF2">
    <property type="entry name" value="CARBOXYNORSPERMIDINE SYNTHASE"/>
    <property type="match status" value="1"/>
</dbReference>
<protein>
    <recommendedName>
        <fullName evidence="1">Saccharopine dehydrogenase NADP binding domain-containing protein</fullName>
    </recommendedName>
</protein>
<evidence type="ECO:0000313" key="3">
    <source>
        <dbReference type="Proteomes" id="UP000243591"/>
    </source>
</evidence>
<dbReference type="SUPFAM" id="SSF51735">
    <property type="entry name" value="NAD(P)-binding Rossmann-fold domains"/>
    <property type="match status" value="1"/>
</dbReference>
<evidence type="ECO:0000259" key="1">
    <source>
        <dbReference type="Pfam" id="PF03435"/>
    </source>
</evidence>
<dbReference type="Gene3D" id="3.40.50.720">
    <property type="entry name" value="NAD(P)-binding Rossmann-like Domain"/>
    <property type="match status" value="1"/>
</dbReference>
<feature type="domain" description="Saccharopine dehydrogenase NADP binding" evidence="1">
    <location>
        <begin position="6"/>
        <end position="107"/>
    </location>
</feature>
<dbReference type="AlphaFoldDB" id="A0A1D2L6B2"/>
<dbReference type="InterPro" id="IPR036291">
    <property type="entry name" value="NAD(P)-bd_dom_sf"/>
</dbReference>
<reference evidence="2 3" key="1">
    <citation type="submission" date="2017-09" db="EMBL/GenBank/DDBJ databases">
        <title>Complete Genome Sequences of Two Strains of the Meat Spoilage Bacterium Brochothrix thermosphacta Isolated from Ground Chicken.</title>
        <authorList>
            <person name="Paoli G.C."/>
            <person name="Wijey C."/>
            <person name="Chen C.-Y."/>
            <person name="Nguyen L."/>
            <person name="Yan X."/>
            <person name="Irwin P.L."/>
        </authorList>
    </citation>
    <scope>NUCLEOTIDE SEQUENCE [LARGE SCALE GENOMIC DNA]</scope>
    <source>
        <strain evidence="2 3">BI</strain>
    </source>
</reference>
<dbReference type="STRING" id="2756.BFR44_02580"/>
<dbReference type="PANTHER" id="PTHR43796">
    <property type="entry name" value="CARBOXYNORSPERMIDINE SYNTHASE"/>
    <property type="match status" value="1"/>
</dbReference>
<organism evidence="2 3">
    <name type="scientific">Brochothrix thermosphacta</name>
    <name type="common">Microbacterium thermosphactum</name>
    <dbReference type="NCBI Taxonomy" id="2756"/>
    <lineage>
        <taxon>Bacteria</taxon>
        <taxon>Bacillati</taxon>
        <taxon>Bacillota</taxon>
        <taxon>Bacilli</taxon>
        <taxon>Bacillales</taxon>
        <taxon>Listeriaceae</taxon>
        <taxon>Brochothrix</taxon>
    </lineage>
</organism>
<gene>
    <name evidence="2" type="ORF">CNY62_00770</name>
</gene>
<sequence length="343" mass="38564">MTKNKIMLIGGHGHVGRIITKNLAPHFPEQLIIAGRNRRTMEQFVADSQLPLQVAEFDITQPIDDTLFTDVKLVVVCIDQVTTDFVSYCNNAGIDYIDVTANTAFYKQLAALPLTEKSAVVYSVGLAPGLTNLMLAKLYENAPSFQRADIKVQLGLADAHGDAAIDWTLNQLNETYTLRGEKNPLKTFSKRRLLELGKTKQPVYLFNFSDQHTLRDQFPNRRITTYLGFDSRVVTGLMHQMQKWRLLPLLNRPFIFKSVKKMMTAKVIGSDAFYAQVATYDKNDQLLQQLTVTGHDEARATGLIAAFLIKKVYATKDPAGFVQIDHYCSFDDVVEAIPELTVL</sequence>
<dbReference type="RefSeq" id="WP_069126117.1">
    <property type="nucleotide sequence ID" value="NZ_CP023483.1"/>
</dbReference>
<accession>A0A1D2L6B2</accession>
<dbReference type="Pfam" id="PF03435">
    <property type="entry name" value="Sacchrp_dh_NADP"/>
    <property type="match status" value="1"/>
</dbReference>
<evidence type="ECO:0000313" key="2">
    <source>
        <dbReference type="EMBL" id="ATF25026.1"/>
    </source>
</evidence>
<name>A0A1D2L6B2_BROTH</name>
<dbReference type="KEGG" id="bths:CNY62_00770"/>
<dbReference type="InterPro" id="IPR005097">
    <property type="entry name" value="Sacchrp_dh_NADP-bd"/>
</dbReference>